<dbReference type="GO" id="GO:0006313">
    <property type="term" value="P:DNA transposition"/>
    <property type="evidence" value="ECO:0007669"/>
    <property type="project" value="InterPro"/>
</dbReference>
<dbReference type="GO" id="GO:0003677">
    <property type="term" value="F:DNA binding"/>
    <property type="evidence" value="ECO:0007669"/>
    <property type="project" value="InterPro"/>
</dbReference>
<proteinExistence type="predicted"/>
<evidence type="ECO:0000259" key="2">
    <source>
        <dbReference type="Pfam" id="PF02371"/>
    </source>
</evidence>
<dbReference type="PANTHER" id="PTHR33055">
    <property type="entry name" value="TRANSPOSASE FOR INSERTION SEQUENCE ELEMENT IS1111A"/>
    <property type="match status" value="1"/>
</dbReference>
<dbReference type="AlphaFoldDB" id="A0A8S0XHU3"/>
<dbReference type="EMBL" id="CADCXN010000090">
    <property type="protein sequence ID" value="CAA9892103.1"/>
    <property type="molecule type" value="Genomic_DNA"/>
</dbReference>
<dbReference type="Pfam" id="PF01548">
    <property type="entry name" value="DEDD_Tnp_IS110"/>
    <property type="match status" value="1"/>
</dbReference>
<reference evidence="3 4" key="1">
    <citation type="submission" date="2020-02" db="EMBL/GenBank/DDBJ databases">
        <authorList>
            <person name="Hogendoorn C."/>
        </authorList>
    </citation>
    <scope>NUCLEOTIDE SEQUENCE [LARGE SCALE GENOMIC DNA]</scope>
    <source>
        <strain evidence="3">METHB21</strain>
    </source>
</reference>
<dbReference type="Pfam" id="PF02371">
    <property type="entry name" value="Transposase_20"/>
    <property type="match status" value="1"/>
</dbReference>
<dbReference type="InterPro" id="IPR003346">
    <property type="entry name" value="Transposase_20"/>
</dbReference>
<sequence>MNTLSNFEINVGVDTGKKQLDIYIRPLAIFFKVENNPQGIKEAVKKIKLHAPSRVIIESTGGFETLFVEACQKAELPIMIANPLLVRRFAAATGKLAKTDRIDAEIIAFYGEALKPRLSAVKPEQLSLMSDLLSRRRQLKEMATMEKNRLAIMPKSFHKDIHQLLKAIEKQVERIDAQLDELIENTPEWHQLSALLQSTPGVGKVLAYTLLAELPEIGQLSSKQIAALVGVAPMNKESGAYKGKRQIRGGRQQVRTVLFMAIMSAIQCNSVIKSYYERLKLGGKTPKVAMVACMRKLITILNTMVKKNTYWVANPI</sequence>
<keyword evidence="4" id="KW-1185">Reference proteome</keyword>
<dbReference type="InterPro" id="IPR047650">
    <property type="entry name" value="Transpos_IS110"/>
</dbReference>
<gene>
    <name evidence="3" type="ORF">METHB2_590019</name>
</gene>
<dbReference type="GO" id="GO:0004803">
    <property type="term" value="F:transposase activity"/>
    <property type="evidence" value="ECO:0007669"/>
    <property type="project" value="InterPro"/>
</dbReference>
<organism evidence="3 4">
    <name type="scientific">Candidatus Methylobacter favarea</name>
    <dbReference type="NCBI Taxonomy" id="2707345"/>
    <lineage>
        <taxon>Bacteria</taxon>
        <taxon>Pseudomonadati</taxon>
        <taxon>Pseudomonadota</taxon>
        <taxon>Gammaproteobacteria</taxon>
        <taxon>Methylococcales</taxon>
        <taxon>Methylococcaceae</taxon>
        <taxon>Methylobacter</taxon>
    </lineage>
</organism>
<dbReference type="NCBIfam" id="NF033542">
    <property type="entry name" value="transpos_IS110"/>
    <property type="match status" value="1"/>
</dbReference>
<evidence type="ECO:0000313" key="4">
    <source>
        <dbReference type="Proteomes" id="UP000494216"/>
    </source>
</evidence>
<accession>A0A8S0XHU3</accession>
<dbReference type="PANTHER" id="PTHR33055:SF13">
    <property type="entry name" value="TRANSPOSASE"/>
    <property type="match status" value="1"/>
</dbReference>
<evidence type="ECO:0000313" key="3">
    <source>
        <dbReference type="EMBL" id="CAA9892103.1"/>
    </source>
</evidence>
<dbReference type="InterPro" id="IPR002525">
    <property type="entry name" value="Transp_IS110-like_N"/>
</dbReference>
<dbReference type="RefSeq" id="WP_174626901.1">
    <property type="nucleotide sequence ID" value="NZ_CADCXN010000090.1"/>
</dbReference>
<feature type="domain" description="Transposase IS110-like N-terminal" evidence="1">
    <location>
        <begin position="11"/>
        <end position="151"/>
    </location>
</feature>
<comment type="caution">
    <text evidence="3">The sequence shown here is derived from an EMBL/GenBank/DDBJ whole genome shotgun (WGS) entry which is preliminary data.</text>
</comment>
<name>A0A8S0XHU3_9GAMM</name>
<dbReference type="Proteomes" id="UP000494216">
    <property type="component" value="Unassembled WGS sequence"/>
</dbReference>
<evidence type="ECO:0000259" key="1">
    <source>
        <dbReference type="Pfam" id="PF01548"/>
    </source>
</evidence>
<protein>
    <submittedName>
        <fullName evidence="3">Transposase</fullName>
    </submittedName>
</protein>
<feature type="domain" description="Transposase IS116/IS110/IS902 C-terminal" evidence="2">
    <location>
        <begin position="194"/>
        <end position="277"/>
    </location>
</feature>